<keyword evidence="1 7" id="KW-0436">Ligase</keyword>
<gene>
    <name evidence="7" type="primary">lysS</name>
    <name evidence="11" type="ORF">A2841_02355</name>
</gene>
<dbReference type="Gene3D" id="3.30.930.10">
    <property type="entry name" value="Bira Bifunctional Protein, Domain 2"/>
    <property type="match status" value="1"/>
</dbReference>
<feature type="region of interest" description="Disordered" evidence="9">
    <location>
        <begin position="1"/>
        <end position="21"/>
    </location>
</feature>
<dbReference type="InterPro" id="IPR012340">
    <property type="entry name" value="NA-bd_OB-fold"/>
</dbReference>
<feature type="binding site" evidence="7">
    <location>
        <position position="409"/>
    </location>
    <ligand>
        <name>Mg(2+)</name>
        <dbReference type="ChEBI" id="CHEBI:18420"/>
        <label>1</label>
    </ligand>
</feature>
<dbReference type="PANTHER" id="PTHR42918:SF15">
    <property type="entry name" value="LYSINE--TRNA LIGASE, CHLOROPLASTIC_MITOCHONDRIAL"/>
    <property type="match status" value="1"/>
</dbReference>
<dbReference type="NCBIfam" id="TIGR00499">
    <property type="entry name" value="lysS_bact"/>
    <property type="match status" value="1"/>
</dbReference>
<organism evidence="11 12">
    <name type="scientific">Candidatus Kaiserbacteria bacterium RIFCSPHIGHO2_01_FULL_48_10</name>
    <dbReference type="NCBI Taxonomy" id="1798476"/>
    <lineage>
        <taxon>Bacteria</taxon>
        <taxon>Candidatus Kaiseribacteriota</taxon>
    </lineage>
</organism>
<keyword evidence="4 7" id="KW-0067">ATP-binding</keyword>
<dbReference type="HAMAP" id="MF_00252">
    <property type="entry name" value="Lys_tRNA_synth_class2"/>
    <property type="match status" value="1"/>
</dbReference>
<accession>A0A1F6C6L9</accession>
<dbReference type="GO" id="GO:0000287">
    <property type="term" value="F:magnesium ion binding"/>
    <property type="evidence" value="ECO:0007669"/>
    <property type="project" value="UniProtKB-UniRule"/>
</dbReference>
<dbReference type="InterPro" id="IPR004364">
    <property type="entry name" value="Aa-tRNA-synt_II"/>
</dbReference>
<dbReference type="PRINTS" id="PR00982">
    <property type="entry name" value="TRNASYNTHLYS"/>
</dbReference>
<dbReference type="NCBIfam" id="NF001756">
    <property type="entry name" value="PRK00484.1"/>
    <property type="match status" value="1"/>
</dbReference>
<proteinExistence type="inferred from homology"/>
<dbReference type="Pfam" id="PF01336">
    <property type="entry name" value="tRNA_anti-codon"/>
    <property type="match status" value="1"/>
</dbReference>
<dbReference type="InterPro" id="IPR002313">
    <property type="entry name" value="Lys-tRNA-ligase_II"/>
</dbReference>
<dbReference type="AlphaFoldDB" id="A0A1F6C6L9"/>
<evidence type="ECO:0000256" key="4">
    <source>
        <dbReference type="ARBA" id="ARBA00022840"/>
    </source>
</evidence>
<dbReference type="EMBL" id="MFKP01000002">
    <property type="protein sequence ID" value="OGG44794.1"/>
    <property type="molecule type" value="Genomic_DNA"/>
</dbReference>
<evidence type="ECO:0000256" key="2">
    <source>
        <dbReference type="ARBA" id="ARBA00022723"/>
    </source>
</evidence>
<keyword evidence="5 7" id="KW-0030">Aminoacyl-tRNA synthetase</keyword>
<feature type="domain" description="Aminoacyl-transfer RNA synthetases class-II family profile" evidence="10">
    <location>
        <begin position="182"/>
        <end position="488"/>
    </location>
</feature>
<comment type="subunit">
    <text evidence="7">Homodimer.</text>
</comment>
<dbReference type="InterPro" id="IPR018149">
    <property type="entry name" value="Lys-tRNA-synth_II_C"/>
</dbReference>
<dbReference type="EC" id="6.1.1.6" evidence="7"/>
<evidence type="ECO:0000256" key="1">
    <source>
        <dbReference type="ARBA" id="ARBA00022598"/>
    </source>
</evidence>
<dbReference type="GO" id="GO:0005524">
    <property type="term" value="F:ATP binding"/>
    <property type="evidence" value="ECO:0007669"/>
    <property type="project" value="UniProtKB-UniRule"/>
</dbReference>
<name>A0A1F6C6L9_9BACT</name>
<protein>
    <recommendedName>
        <fullName evidence="7">Lysine--tRNA ligase</fullName>
        <ecNumber evidence="7">6.1.1.6</ecNumber>
    </recommendedName>
    <alternativeName>
        <fullName evidence="7">Lysyl-tRNA synthetase</fullName>
        <shortName evidence="7">LysRS</shortName>
    </alternativeName>
</protein>
<dbReference type="InterPro" id="IPR004365">
    <property type="entry name" value="NA-bd_OB_tRNA"/>
</dbReference>
<dbReference type="Pfam" id="PF00152">
    <property type="entry name" value="tRNA-synt_2"/>
    <property type="match status" value="1"/>
</dbReference>
<comment type="subcellular location">
    <subcellularLocation>
        <location evidence="7">Cytoplasm</location>
    </subcellularLocation>
</comment>
<comment type="catalytic activity">
    <reaction evidence="6 7 8">
        <text>tRNA(Lys) + L-lysine + ATP = L-lysyl-tRNA(Lys) + AMP + diphosphate</text>
        <dbReference type="Rhea" id="RHEA:20792"/>
        <dbReference type="Rhea" id="RHEA-COMP:9696"/>
        <dbReference type="Rhea" id="RHEA-COMP:9697"/>
        <dbReference type="ChEBI" id="CHEBI:30616"/>
        <dbReference type="ChEBI" id="CHEBI:32551"/>
        <dbReference type="ChEBI" id="CHEBI:33019"/>
        <dbReference type="ChEBI" id="CHEBI:78442"/>
        <dbReference type="ChEBI" id="CHEBI:78529"/>
        <dbReference type="ChEBI" id="CHEBI:456215"/>
        <dbReference type="EC" id="6.1.1.6"/>
    </reaction>
</comment>
<evidence type="ECO:0000256" key="8">
    <source>
        <dbReference type="RuleBase" id="RU000336"/>
    </source>
</evidence>
<dbReference type="GO" id="GO:0006430">
    <property type="term" value="P:lysyl-tRNA aminoacylation"/>
    <property type="evidence" value="ECO:0007669"/>
    <property type="project" value="UniProtKB-UniRule"/>
</dbReference>
<evidence type="ECO:0000259" key="10">
    <source>
        <dbReference type="PROSITE" id="PS50862"/>
    </source>
</evidence>
<comment type="caution">
    <text evidence="11">The sequence shown here is derived from an EMBL/GenBank/DDBJ whole genome shotgun (WGS) entry which is preliminary data.</text>
</comment>
<dbReference type="GO" id="GO:0000049">
    <property type="term" value="F:tRNA binding"/>
    <property type="evidence" value="ECO:0007669"/>
    <property type="project" value="TreeGrafter"/>
</dbReference>
<keyword evidence="2 7" id="KW-0479">Metal-binding</keyword>
<dbReference type="GO" id="GO:0005829">
    <property type="term" value="C:cytosol"/>
    <property type="evidence" value="ECO:0007669"/>
    <property type="project" value="TreeGrafter"/>
</dbReference>
<dbReference type="SUPFAM" id="SSF55681">
    <property type="entry name" value="Class II aaRS and biotin synthetases"/>
    <property type="match status" value="1"/>
</dbReference>
<dbReference type="CDD" id="cd04322">
    <property type="entry name" value="LysRS_N"/>
    <property type="match status" value="1"/>
</dbReference>
<keyword evidence="7" id="KW-0963">Cytoplasm</keyword>
<evidence type="ECO:0000313" key="12">
    <source>
        <dbReference type="Proteomes" id="UP000178249"/>
    </source>
</evidence>
<feature type="binding site" evidence="7">
    <location>
        <position position="409"/>
    </location>
    <ligand>
        <name>Mg(2+)</name>
        <dbReference type="ChEBI" id="CHEBI:18420"/>
        <label>2</label>
    </ligand>
</feature>
<comment type="caution">
    <text evidence="7">Lacks conserved residue(s) required for the propagation of feature annotation.</text>
</comment>
<comment type="cofactor">
    <cofactor evidence="7 8">
        <name>Mg(2+)</name>
        <dbReference type="ChEBI" id="CHEBI:18420"/>
    </cofactor>
    <text evidence="7 8">Binds 3 Mg(2+) ions per subunit.</text>
</comment>
<dbReference type="InterPro" id="IPR045864">
    <property type="entry name" value="aa-tRNA-synth_II/BPL/LPL"/>
</dbReference>
<keyword evidence="7 8" id="KW-0460">Magnesium</keyword>
<dbReference type="PROSITE" id="PS50862">
    <property type="entry name" value="AA_TRNA_LIGASE_II"/>
    <property type="match status" value="1"/>
</dbReference>
<comment type="similarity">
    <text evidence="7">Belongs to the class-II aminoacyl-tRNA synthetase family.</text>
</comment>
<dbReference type="Gene3D" id="2.40.50.140">
    <property type="entry name" value="Nucleic acid-binding proteins"/>
    <property type="match status" value="1"/>
</dbReference>
<evidence type="ECO:0000256" key="6">
    <source>
        <dbReference type="ARBA" id="ARBA00048573"/>
    </source>
</evidence>
<sequence>MHKEHKEHQSEYEERKAKREELTRAGIQPYPSESHRSHSVSECLSAFDEWMKKGESVLLAGRVRSIREHGGLTFLSLEDASGVIQFVFKKDHLGADVYDSFLRLVDVGDFIEISGTLFLTKRGEKSVDVSKWRILTKALRPLPEKWHGLQDVEERLRRRYLDLIMNSAERELFEKKSRFWYAMRSYLIHESFLEVETPVLEHTPGGADAEPFATHMNALDMDLYLRISLELPLKRLIVGGFEKVFEIGRIFRNEGVDREHLQDYTQLELYWAYVDYKKMMTFVRLMYQDVIQKTLGSLTHEWNGQTIDWGGIWKTVEYVDVFKEKTGLDPLAAKEADLISLAKKHKLDPDKHIGRARLLDLLFKKLARPSMIQPVFLVNPPVEIEPLAKRMSGDPMRVERFQVMACGSEIGKGFSELNDPIDQRARFEEQMKLRKAGDREAQMMDEDFVEALEYGMPPTAGFGTSERLFSVIMNRPIRETVFFPLMRPVQK</sequence>
<reference evidence="11 12" key="1">
    <citation type="journal article" date="2016" name="Nat. Commun.">
        <title>Thousands of microbial genomes shed light on interconnected biogeochemical processes in an aquifer system.</title>
        <authorList>
            <person name="Anantharaman K."/>
            <person name="Brown C.T."/>
            <person name="Hug L.A."/>
            <person name="Sharon I."/>
            <person name="Castelle C.J."/>
            <person name="Probst A.J."/>
            <person name="Thomas B.C."/>
            <person name="Singh A."/>
            <person name="Wilkins M.J."/>
            <person name="Karaoz U."/>
            <person name="Brodie E.L."/>
            <person name="Williams K.H."/>
            <person name="Hubbard S.S."/>
            <person name="Banfield J.F."/>
        </authorList>
    </citation>
    <scope>NUCLEOTIDE SEQUENCE [LARGE SCALE GENOMIC DNA]</scope>
</reference>
<evidence type="ECO:0000256" key="9">
    <source>
        <dbReference type="SAM" id="MobiDB-lite"/>
    </source>
</evidence>
<evidence type="ECO:0000256" key="5">
    <source>
        <dbReference type="ARBA" id="ARBA00023146"/>
    </source>
</evidence>
<dbReference type="Proteomes" id="UP000178249">
    <property type="component" value="Unassembled WGS sequence"/>
</dbReference>
<dbReference type="SUPFAM" id="SSF50249">
    <property type="entry name" value="Nucleic acid-binding proteins"/>
    <property type="match status" value="1"/>
</dbReference>
<dbReference type="InterPro" id="IPR006195">
    <property type="entry name" value="aa-tRNA-synth_II"/>
</dbReference>
<evidence type="ECO:0000313" key="11">
    <source>
        <dbReference type="EMBL" id="OGG44794.1"/>
    </source>
</evidence>
<keyword evidence="7" id="KW-0648">Protein biosynthesis</keyword>
<evidence type="ECO:0000256" key="7">
    <source>
        <dbReference type="HAMAP-Rule" id="MF_00252"/>
    </source>
</evidence>
<dbReference type="GO" id="GO:0004824">
    <property type="term" value="F:lysine-tRNA ligase activity"/>
    <property type="evidence" value="ECO:0007669"/>
    <property type="project" value="UniProtKB-UniRule"/>
</dbReference>
<dbReference type="PANTHER" id="PTHR42918">
    <property type="entry name" value="LYSYL-TRNA SYNTHETASE"/>
    <property type="match status" value="1"/>
</dbReference>
<evidence type="ECO:0000256" key="3">
    <source>
        <dbReference type="ARBA" id="ARBA00022741"/>
    </source>
</evidence>
<keyword evidence="3 7" id="KW-0547">Nucleotide-binding</keyword>
<dbReference type="InterPro" id="IPR044136">
    <property type="entry name" value="Lys-tRNA-ligase_II_N"/>
</dbReference>